<sequence length="802" mass="93440">MSVKRRNSDFKTQKKKVGKKLKSLNETSTAFKSSFIKTHQNLSLSKNSNSNQKPLDFLSSLAKQSPNFFSTQNSDQVSQYLFQIGPLLISSNSTVRSLCVKCLRPLLRRCLNFDKMNSKSLNNSIILLTSYIKSAMSTPSTDVRRDSIKFLFLFFEILGDLFVGFGGQSSVLDKQNLQIVNKKTFYKTIEDIDLFDFFPFIVLLFKEQIDNVTIKSIKSSNFDKQFKQKSGKILKVAILFIIKILKMVKKDKKSFIDRSVLANFNKKIVAVSDKILKLLNFCQIFADLLKNDFEIYCEIDVFDNIAICVDLICHVSDLYLNHLENLSYIKMLDIDLNILEVVRALFFNLKNVYPLLKKTGSKFMLMKAFRAFIKSKEAATLIGNEKLLKFSQNIKFGQIAQIERFCSDELKSYCNMANSQNSETIEFQKLIDSLLSFNKTVKNNILLIKNMLHETSDSELYWSFVCKILQKKKHEFLLISNFDKIFSKQIIANLTSSIENTAIKNTNIQILTIVNKLALSKFSKIDENFAKLAKIDNNEYLRIFENTNDFLVKIINLEYEKLSNCKISPNLLNNITNLAKSTLLSKKLIGEIQKIFLNKKPNFQIYKEHLFDSIMQNNNFNQIEQKTFFVLECLVTKNNFENDKICKFLLSKIDDLMENFAILVFQLLLKFTEKLISDDKFDYFNIFVINYCLNLIPREKIALLHCSDKVILQIEKINQMLWLNYTDSTKFGNKYLILSCWKKWPYLFGSLITKFHCKFCHKISEKFCQIEKFYELINEEEMEDNVSEHNITIRFLKGKLKK</sequence>
<accession>A0ABV2AKJ2</accession>
<organism evidence="1 2">
    <name type="scientific">Bonamia ostreae</name>
    <dbReference type="NCBI Taxonomy" id="126728"/>
    <lineage>
        <taxon>Eukaryota</taxon>
        <taxon>Sar</taxon>
        <taxon>Rhizaria</taxon>
        <taxon>Endomyxa</taxon>
        <taxon>Ascetosporea</taxon>
        <taxon>Haplosporida</taxon>
        <taxon>Bonamia</taxon>
    </lineage>
</organism>
<evidence type="ECO:0000313" key="2">
    <source>
        <dbReference type="Proteomes" id="UP001439008"/>
    </source>
</evidence>
<name>A0ABV2AKJ2_9EUKA</name>
<evidence type="ECO:0000313" key="1">
    <source>
        <dbReference type="EMBL" id="MES1920004.1"/>
    </source>
</evidence>
<dbReference type="EMBL" id="JBDODL010000474">
    <property type="protein sequence ID" value="MES1920004.1"/>
    <property type="molecule type" value="Genomic_DNA"/>
</dbReference>
<comment type="caution">
    <text evidence="1">The sequence shown here is derived from an EMBL/GenBank/DDBJ whole genome shotgun (WGS) entry which is preliminary data.</text>
</comment>
<protein>
    <submittedName>
        <fullName evidence="1">Uncharacterized protein</fullName>
    </submittedName>
</protein>
<proteinExistence type="predicted"/>
<gene>
    <name evidence="1" type="ORF">MHBO_001734</name>
</gene>
<keyword evidence="2" id="KW-1185">Reference proteome</keyword>
<dbReference type="Proteomes" id="UP001439008">
    <property type="component" value="Unassembled WGS sequence"/>
</dbReference>
<reference evidence="1 2" key="1">
    <citation type="journal article" date="2024" name="BMC Biol.">
        <title>Comparative genomics of Ascetosporea gives new insight into the evolutionary basis for animal parasitism in Rhizaria.</title>
        <authorList>
            <person name="Hiltunen Thoren M."/>
            <person name="Onut-Brannstrom I."/>
            <person name="Alfjorden A."/>
            <person name="Peckova H."/>
            <person name="Swords F."/>
            <person name="Hooper C."/>
            <person name="Holzer A.S."/>
            <person name="Bass D."/>
            <person name="Burki F."/>
        </authorList>
    </citation>
    <scope>NUCLEOTIDE SEQUENCE [LARGE SCALE GENOMIC DNA]</scope>
    <source>
        <strain evidence="1">20-A016</strain>
    </source>
</reference>